<evidence type="ECO:0000313" key="4">
    <source>
        <dbReference type="EMBL" id="CAB3673966.1"/>
    </source>
</evidence>
<sequence>MRGRFSNAVSRRNLMTCTVLIVAGHCTVTAAADFQPNTTVLRDDSTYNVNADGTFTLDEIVSYRIETDQGVQQRSQFPLHYSTSLQSLDVLDAYTTTPDGKRVDVAPDKILVQQSAENPGAPTFDDGKVKIIVFPAVEIGSTLTMHMRRTQKKALFPGQFSSSDNFLDDKAFKSASVTVHAPSTLQLHVDAIGMQGGQVSSGNGNQQTWQWSIKDTSARAPEFGAPALADHSPRVVISTFPGFEAVGSAYLERAAPQAAVTPKLQALADQLTAGMTDRRTQAEALYRWVSANIRYVAIYLGFGGVVPHSAQAIMDARYGDCKDHVTLLQALLAAKGITSSPVLVNAGSRYWLPAAADPLAVFDHVITYLPEFRLYVDSTAGVAPFGTLPLAERGKPALVTDDGTGHAVLVSLPLSSPETDRVTIHTRITLDSDGNVKGDAAVKNSGVFDWLSRSLFASLPPGTEPQFAARLLTFTGQSGEGNFTHGSARDLTQPFDYSTQFDLPGYAQLPGPGALRIPRGTSDFTDVASAFDVFGPVTRELPLVFPGRHISESIELDLPDGLKVASLPKPVKIASPIGAYASTYSQSGRSITVTRSLDITTNAPVVDAAQYLELRKMAAAVKRDLAAQILY</sequence>
<evidence type="ECO:0000259" key="2">
    <source>
        <dbReference type="Pfam" id="PF01841"/>
    </source>
</evidence>
<name>A0A6J5AM56_9BURK</name>
<dbReference type="Gene3D" id="2.60.120.1130">
    <property type="match status" value="1"/>
</dbReference>
<dbReference type="EMBL" id="CADIKC010000002">
    <property type="protein sequence ID" value="CAB3673966.1"/>
    <property type="molecule type" value="Genomic_DNA"/>
</dbReference>
<feature type="chain" id="PRO_5026912443" description="Transglutaminase superfamily protein" evidence="1">
    <location>
        <begin position="32"/>
        <end position="631"/>
    </location>
</feature>
<dbReference type="InterPro" id="IPR038765">
    <property type="entry name" value="Papain-like_cys_pep_sf"/>
</dbReference>
<evidence type="ECO:0000259" key="3">
    <source>
        <dbReference type="Pfam" id="PF12969"/>
    </source>
</evidence>
<dbReference type="Pfam" id="PF01841">
    <property type="entry name" value="Transglut_core"/>
    <property type="match status" value="1"/>
</dbReference>
<accession>A0A6J5AM56</accession>
<dbReference type="SUPFAM" id="SSF54001">
    <property type="entry name" value="Cysteine proteinases"/>
    <property type="match status" value="1"/>
</dbReference>
<dbReference type="InterPro" id="IPR002931">
    <property type="entry name" value="Transglutaminase-like"/>
</dbReference>
<reference evidence="4 5" key="1">
    <citation type="submission" date="2020-04" db="EMBL/GenBank/DDBJ databases">
        <authorList>
            <person name="De Canck E."/>
        </authorList>
    </citation>
    <scope>NUCLEOTIDE SEQUENCE [LARGE SCALE GENOMIC DNA]</scope>
    <source>
        <strain evidence="4 5">LMG 24238</strain>
    </source>
</reference>
<dbReference type="Pfam" id="PF12969">
    <property type="entry name" value="DUF3857"/>
    <property type="match status" value="1"/>
</dbReference>
<keyword evidence="1" id="KW-0732">Signal</keyword>
<evidence type="ECO:0008006" key="6">
    <source>
        <dbReference type="Google" id="ProtNLM"/>
    </source>
</evidence>
<feature type="domain" description="Transglutaminase-like" evidence="2">
    <location>
        <begin position="266"/>
        <end position="339"/>
    </location>
</feature>
<dbReference type="Gene3D" id="2.60.40.3140">
    <property type="match status" value="1"/>
</dbReference>
<evidence type="ECO:0000313" key="5">
    <source>
        <dbReference type="Proteomes" id="UP000494255"/>
    </source>
</evidence>
<feature type="signal peptide" evidence="1">
    <location>
        <begin position="1"/>
        <end position="31"/>
    </location>
</feature>
<organism evidence="4 5">
    <name type="scientific">Paraburkholderia sediminicola</name>
    <dbReference type="NCBI Taxonomy" id="458836"/>
    <lineage>
        <taxon>Bacteria</taxon>
        <taxon>Pseudomonadati</taxon>
        <taxon>Pseudomonadota</taxon>
        <taxon>Betaproteobacteria</taxon>
        <taxon>Burkholderiales</taxon>
        <taxon>Burkholderiaceae</taxon>
        <taxon>Paraburkholderia</taxon>
    </lineage>
</organism>
<gene>
    <name evidence="4" type="ORF">LMG24238_02253</name>
</gene>
<proteinExistence type="predicted"/>
<dbReference type="AlphaFoldDB" id="A0A6J5AM56"/>
<feature type="domain" description="DUF3857" evidence="3">
    <location>
        <begin position="52"/>
        <end position="218"/>
    </location>
</feature>
<protein>
    <recommendedName>
        <fullName evidence="6">Transglutaminase superfamily protein</fullName>
    </recommendedName>
</protein>
<dbReference type="InterPro" id="IPR024618">
    <property type="entry name" value="DUF3857"/>
</dbReference>
<keyword evidence="5" id="KW-1185">Reference proteome</keyword>
<dbReference type="Proteomes" id="UP000494255">
    <property type="component" value="Unassembled WGS sequence"/>
</dbReference>
<evidence type="ECO:0000256" key="1">
    <source>
        <dbReference type="SAM" id="SignalP"/>
    </source>
</evidence>
<dbReference type="Gene3D" id="3.10.620.30">
    <property type="match status" value="1"/>
</dbReference>